<evidence type="ECO:0008006" key="3">
    <source>
        <dbReference type="Google" id="ProtNLM"/>
    </source>
</evidence>
<protein>
    <recommendedName>
        <fullName evidence="3">DUF2332 domain-containing protein</fullName>
    </recommendedName>
</protein>
<evidence type="ECO:0000313" key="1">
    <source>
        <dbReference type="EMBL" id="GGB64830.1"/>
    </source>
</evidence>
<organism evidence="1 2">
    <name type="scientific">Blastomonas aquatica</name>
    <dbReference type="NCBI Taxonomy" id="1510276"/>
    <lineage>
        <taxon>Bacteria</taxon>
        <taxon>Pseudomonadati</taxon>
        <taxon>Pseudomonadota</taxon>
        <taxon>Alphaproteobacteria</taxon>
        <taxon>Sphingomonadales</taxon>
        <taxon>Sphingomonadaceae</taxon>
        <taxon>Blastomonas</taxon>
    </lineage>
</organism>
<evidence type="ECO:0000313" key="2">
    <source>
        <dbReference type="Proteomes" id="UP000614261"/>
    </source>
</evidence>
<keyword evidence="2" id="KW-1185">Reference proteome</keyword>
<dbReference type="PIRSF" id="PIRSF012608">
    <property type="entry name" value="UCP012608"/>
    <property type="match status" value="1"/>
</dbReference>
<dbReference type="RefSeq" id="WP_188514266.1">
    <property type="nucleotide sequence ID" value="NZ_BMGD01000003.1"/>
</dbReference>
<reference evidence="2" key="1">
    <citation type="journal article" date="2019" name="Int. J. Syst. Evol. Microbiol.">
        <title>The Global Catalogue of Microorganisms (GCM) 10K type strain sequencing project: providing services to taxonomists for standard genome sequencing and annotation.</title>
        <authorList>
            <consortium name="The Broad Institute Genomics Platform"/>
            <consortium name="The Broad Institute Genome Sequencing Center for Infectious Disease"/>
            <person name="Wu L."/>
            <person name="Ma J."/>
        </authorList>
    </citation>
    <scope>NUCLEOTIDE SEQUENCE [LARGE SCALE GENOMIC DNA]</scope>
    <source>
        <strain evidence="2">CGMCC 1.12851</strain>
    </source>
</reference>
<dbReference type="Pfam" id="PF10094">
    <property type="entry name" value="DUF2332"/>
    <property type="match status" value="1"/>
</dbReference>
<dbReference type="InterPro" id="IPR011200">
    <property type="entry name" value="UCP012608"/>
</dbReference>
<dbReference type="EMBL" id="BMGD01000003">
    <property type="protein sequence ID" value="GGB64830.1"/>
    <property type="molecule type" value="Genomic_DNA"/>
</dbReference>
<accession>A0ABQ1JCE5</accession>
<sequence length="351" mass="38012">MERQDEIDRQIAAQADHVAANDAPATAAICRALIALARGDTACGRRIANWPGDVLADAMPLRLAGGLHHLFRKGEAPALGAIYRQEVSEQVDVDAIVAEVVAAHDTELLPWFDGPPQTNEAGRSASFVAALHWLASRTTAVFELGEIGSSAGMNLLIDRYGYDLGGVVSGPADAPCTIRPDWQGPPPSATPFQIAQVRGCDLQPIDVRDDAAADRLIAYIWPEAHARFERMAAGIAMIRERAVDLAQADAADWITARLAEPQEAGVTRVLMHSIVWQYIPPERQAVIEAAMAEAGARATTERPLAWIALETNRATFRHELKVRYWPGGGEPHLLGEAQAHGAWVWWLGEAV</sequence>
<gene>
    <name evidence="1" type="ORF">GCM10010833_20020</name>
</gene>
<proteinExistence type="predicted"/>
<dbReference type="Proteomes" id="UP000614261">
    <property type="component" value="Unassembled WGS sequence"/>
</dbReference>
<name>A0ABQ1JCE5_9SPHN</name>
<comment type="caution">
    <text evidence="1">The sequence shown here is derived from an EMBL/GenBank/DDBJ whole genome shotgun (WGS) entry which is preliminary data.</text>
</comment>